<evidence type="ECO:0000256" key="3">
    <source>
        <dbReference type="ARBA" id="ARBA00022692"/>
    </source>
</evidence>
<keyword evidence="4 10" id="KW-1133">Transmembrane helix</keyword>
<evidence type="ECO:0000256" key="7">
    <source>
        <dbReference type="ARBA" id="ARBA00023157"/>
    </source>
</evidence>
<dbReference type="GO" id="GO:0001591">
    <property type="term" value="F:dopamine neurotransmitter receptor activity, coupled via Gi/Go"/>
    <property type="evidence" value="ECO:0007669"/>
    <property type="project" value="TreeGrafter"/>
</dbReference>
<evidence type="ECO:0000256" key="6">
    <source>
        <dbReference type="ARBA" id="ARBA00023136"/>
    </source>
</evidence>
<dbReference type="GO" id="GO:0005886">
    <property type="term" value="C:plasma membrane"/>
    <property type="evidence" value="ECO:0007669"/>
    <property type="project" value="UniProtKB-SubCell"/>
</dbReference>
<evidence type="ECO:0000256" key="5">
    <source>
        <dbReference type="ARBA" id="ARBA00023040"/>
    </source>
</evidence>
<protein>
    <recommendedName>
        <fullName evidence="11">G-protein coupled receptors family 1 profile domain-containing protein</fullName>
    </recommendedName>
</protein>
<dbReference type="PANTHER" id="PTHR24248:SF125">
    <property type="entry name" value="DOPAMINE D2-LIKE RECEPTOR"/>
    <property type="match status" value="1"/>
</dbReference>
<keyword evidence="14" id="KW-1185">Reference proteome</keyword>
<dbReference type="GO" id="GO:0004930">
    <property type="term" value="F:G protein-coupled receptor activity"/>
    <property type="evidence" value="ECO:0007669"/>
    <property type="project" value="UniProtKB-KW"/>
</dbReference>
<feature type="transmembrane region" description="Helical" evidence="10">
    <location>
        <begin position="262"/>
        <end position="283"/>
    </location>
</feature>
<feature type="transmembrane region" description="Helical" evidence="10">
    <location>
        <begin position="77"/>
        <end position="97"/>
    </location>
</feature>
<dbReference type="EMBL" id="KB294182">
    <property type="protein sequence ID" value="ELU14928.1"/>
    <property type="molecule type" value="Genomic_DNA"/>
</dbReference>
<dbReference type="EMBL" id="AMQN01004690">
    <property type="status" value="NOT_ANNOTATED_CDS"/>
    <property type="molecule type" value="Genomic_DNA"/>
</dbReference>
<feature type="transmembrane region" description="Helical" evidence="10">
    <location>
        <begin position="6"/>
        <end position="27"/>
    </location>
</feature>
<evidence type="ECO:0000256" key="4">
    <source>
        <dbReference type="ARBA" id="ARBA00022989"/>
    </source>
</evidence>
<reference evidence="13" key="3">
    <citation type="submission" date="2015-06" db="UniProtKB">
        <authorList>
            <consortium name="EnsemblMetazoa"/>
        </authorList>
    </citation>
    <scope>IDENTIFICATION</scope>
</reference>
<dbReference type="SUPFAM" id="SSF81321">
    <property type="entry name" value="Family A G protein-coupled receptor-like"/>
    <property type="match status" value="1"/>
</dbReference>
<dbReference type="Pfam" id="PF00001">
    <property type="entry name" value="7tm_1"/>
    <property type="match status" value="1"/>
</dbReference>
<proteinExistence type="predicted"/>
<evidence type="ECO:0000259" key="11">
    <source>
        <dbReference type="PROSITE" id="PS50262"/>
    </source>
</evidence>
<comment type="subcellular location">
    <subcellularLocation>
        <location evidence="1">Cell membrane</location>
        <topology evidence="1">Multi-pass membrane protein</topology>
    </subcellularLocation>
</comment>
<feature type="transmembrane region" description="Helical" evidence="10">
    <location>
        <begin position="39"/>
        <end position="57"/>
    </location>
</feature>
<evidence type="ECO:0000313" key="13">
    <source>
        <dbReference type="EnsemblMetazoa" id="CapteP138860"/>
    </source>
</evidence>
<keyword evidence="3 10" id="KW-0812">Transmembrane</keyword>
<reference evidence="14" key="1">
    <citation type="submission" date="2012-12" db="EMBL/GenBank/DDBJ databases">
        <authorList>
            <person name="Hellsten U."/>
            <person name="Grimwood J."/>
            <person name="Chapman J.A."/>
            <person name="Shapiro H."/>
            <person name="Aerts A."/>
            <person name="Otillar R.P."/>
            <person name="Terry A.Y."/>
            <person name="Boore J.L."/>
            <person name="Simakov O."/>
            <person name="Marletaz F."/>
            <person name="Cho S.-J."/>
            <person name="Edsinger-Gonzales E."/>
            <person name="Havlak P."/>
            <person name="Kuo D.-H."/>
            <person name="Larsson T."/>
            <person name="Lv J."/>
            <person name="Arendt D."/>
            <person name="Savage R."/>
            <person name="Osoegawa K."/>
            <person name="de Jong P."/>
            <person name="Lindberg D.R."/>
            <person name="Seaver E.C."/>
            <person name="Weisblat D.A."/>
            <person name="Putnam N.H."/>
            <person name="Grigoriev I.V."/>
            <person name="Rokhsar D.S."/>
        </authorList>
    </citation>
    <scope>NUCLEOTIDE SEQUENCE</scope>
    <source>
        <strain evidence="14">I ESC-2004</strain>
    </source>
</reference>
<name>R7V7U1_CAPTE</name>
<dbReference type="Proteomes" id="UP000014760">
    <property type="component" value="Unassembled WGS sequence"/>
</dbReference>
<keyword evidence="2" id="KW-1003">Cell membrane</keyword>
<evidence type="ECO:0000256" key="1">
    <source>
        <dbReference type="ARBA" id="ARBA00004651"/>
    </source>
</evidence>
<keyword evidence="6 10" id="KW-0472">Membrane</keyword>
<feature type="transmembrane region" description="Helical" evidence="10">
    <location>
        <begin position="175"/>
        <end position="193"/>
    </location>
</feature>
<dbReference type="InterPro" id="IPR000276">
    <property type="entry name" value="GPCR_Rhodpsn"/>
</dbReference>
<evidence type="ECO:0000256" key="10">
    <source>
        <dbReference type="SAM" id="Phobius"/>
    </source>
</evidence>
<dbReference type="SMART" id="SM01381">
    <property type="entry name" value="7TM_GPCR_Srsx"/>
    <property type="match status" value="1"/>
</dbReference>
<feature type="transmembrane region" description="Helical" evidence="10">
    <location>
        <begin position="118"/>
        <end position="138"/>
    </location>
</feature>
<evidence type="ECO:0000313" key="12">
    <source>
        <dbReference type="EMBL" id="ELU14928.1"/>
    </source>
</evidence>
<gene>
    <name evidence="12" type="ORF">CAPTEDRAFT_138860</name>
</gene>
<reference evidence="12 14" key="2">
    <citation type="journal article" date="2013" name="Nature">
        <title>Insights into bilaterian evolution from three spiralian genomes.</title>
        <authorList>
            <person name="Simakov O."/>
            <person name="Marletaz F."/>
            <person name="Cho S.J."/>
            <person name="Edsinger-Gonzales E."/>
            <person name="Havlak P."/>
            <person name="Hellsten U."/>
            <person name="Kuo D.H."/>
            <person name="Larsson T."/>
            <person name="Lv J."/>
            <person name="Arendt D."/>
            <person name="Savage R."/>
            <person name="Osoegawa K."/>
            <person name="de Jong P."/>
            <person name="Grimwood J."/>
            <person name="Chapman J.A."/>
            <person name="Shapiro H."/>
            <person name="Aerts A."/>
            <person name="Otillar R.P."/>
            <person name="Terry A.Y."/>
            <person name="Boore J.L."/>
            <person name="Grigoriev I.V."/>
            <person name="Lindberg D.R."/>
            <person name="Seaver E.C."/>
            <person name="Weisblat D.A."/>
            <person name="Putnam N.H."/>
            <person name="Rokhsar D.S."/>
        </authorList>
    </citation>
    <scope>NUCLEOTIDE SEQUENCE</scope>
    <source>
        <strain evidence="12 14">I ESC-2004</strain>
    </source>
</reference>
<organism evidence="12">
    <name type="scientific">Capitella teleta</name>
    <name type="common">Polychaete worm</name>
    <dbReference type="NCBI Taxonomy" id="283909"/>
    <lineage>
        <taxon>Eukaryota</taxon>
        <taxon>Metazoa</taxon>
        <taxon>Spiralia</taxon>
        <taxon>Lophotrochozoa</taxon>
        <taxon>Annelida</taxon>
        <taxon>Polychaeta</taxon>
        <taxon>Sedentaria</taxon>
        <taxon>Scolecida</taxon>
        <taxon>Capitellidae</taxon>
        <taxon>Capitella</taxon>
    </lineage>
</organism>
<keyword evidence="8" id="KW-0675">Receptor</keyword>
<evidence type="ECO:0000313" key="14">
    <source>
        <dbReference type="Proteomes" id="UP000014760"/>
    </source>
</evidence>
<evidence type="ECO:0000256" key="2">
    <source>
        <dbReference type="ARBA" id="ARBA00022475"/>
    </source>
</evidence>
<sequence length="348" mass="40544">MIIVAAVLFVVIIATAFGNLLVGLALFKFRYLRTISNQLIGNLALSDFLLATTILPMSTVQECLGHWVFGQFMCNFWLLSDVLYCTASIWNLCIIAFDRFTATLYPLWYREKRSNKQAAIYVALVWIISTAICLPPLFGWNDLNQNYVYNNETNVYNCNLFQTPSYVLYSAAGSFYIPFFITFFLYVRIFIVLRRRMRNMRRTANKRNQLQSSTAKKEPLLTSLPAPVPTPKQHSIEMTNAKSINEVRTSTKRRFEQREMRATIRMAIIIAFFCGMWLGFFTIYVIRGWCPEKCPIPRELDAFFFWLGYSNSSINPILYTIFNEEFRKAFQKILGCYHKSRRGNPGRR</sequence>
<dbReference type="Gene3D" id="1.20.1070.10">
    <property type="entry name" value="Rhodopsin 7-helix transmembrane proteins"/>
    <property type="match status" value="1"/>
</dbReference>
<dbReference type="OMA" id="HINSHER"/>
<evidence type="ECO:0000256" key="9">
    <source>
        <dbReference type="ARBA" id="ARBA00023224"/>
    </source>
</evidence>
<keyword evidence="7" id="KW-1015">Disulfide bond</keyword>
<dbReference type="AlphaFoldDB" id="R7V7U1"/>
<dbReference type="InterPro" id="IPR017452">
    <property type="entry name" value="GPCR_Rhodpsn_7TM"/>
</dbReference>
<keyword evidence="9" id="KW-0807">Transducer</keyword>
<dbReference type="PRINTS" id="PR00237">
    <property type="entry name" value="GPCRRHODOPSN"/>
</dbReference>
<dbReference type="STRING" id="283909.R7V7U1"/>
<keyword evidence="5" id="KW-0297">G-protein coupled receptor</keyword>
<dbReference type="PANTHER" id="PTHR24248">
    <property type="entry name" value="ADRENERGIC RECEPTOR-RELATED G-PROTEIN COUPLED RECEPTOR"/>
    <property type="match status" value="1"/>
</dbReference>
<feature type="transmembrane region" description="Helical" evidence="10">
    <location>
        <begin position="303"/>
        <end position="322"/>
    </location>
</feature>
<dbReference type="HOGENOM" id="CLU_009579_11_1_1"/>
<dbReference type="CDD" id="cd14967">
    <property type="entry name" value="7tmA_amine_R-like"/>
    <property type="match status" value="1"/>
</dbReference>
<evidence type="ECO:0000256" key="8">
    <source>
        <dbReference type="ARBA" id="ARBA00023170"/>
    </source>
</evidence>
<dbReference type="PROSITE" id="PS50262">
    <property type="entry name" value="G_PROTEIN_RECEP_F1_2"/>
    <property type="match status" value="1"/>
</dbReference>
<dbReference type="OrthoDB" id="5955450at2759"/>
<dbReference type="GO" id="GO:0045202">
    <property type="term" value="C:synapse"/>
    <property type="evidence" value="ECO:0007669"/>
    <property type="project" value="GOC"/>
</dbReference>
<dbReference type="EnsemblMetazoa" id="CapteT138860">
    <property type="protein sequence ID" value="CapteP138860"/>
    <property type="gene ID" value="CapteG138860"/>
</dbReference>
<feature type="domain" description="G-protein coupled receptors family 1 profile" evidence="11">
    <location>
        <begin position="18"/>
        <end position="319"/>
    </location>
</feature>
<accession>R7V7U1</accession>